<dbReference type="EMBL" id="ML976615">
    <property type="protein sequence ID" value="KAF1847779.1"/>
    <property type="molecule type" value="Genomic_DNA"/>
</dbReference>
<reference evidence="1" key="1">
    <citation type="submission" date="2020-01" db="EMBL/GenBank/DDBJ databases">
        <authorList>
            <consortium name="DOE Joint Genome Institute"/>
            <person name="Haridas S."/>
            <person name="Albert R."/>
            <person name="Binder M."/>
            <person name="Bloem J."/>
            <person name="Labutti K."/>
            <person name="Salamov A."/>
            <person name="Andreopoulos B."/>
            <person name="Baker S.E."/>
            <person name="Barry K."/>
            <person name="Bills G."/>
            <person name="Bluhm B.H."/>
            <person name="Cannon C."/>
            <person name="Castanera R."/>
            <person name="Culley D.E."/>
            <person name="Daum C."/>
            <person name="Ezra D."/>
            <person name="Gonzalez J.B."/>
            <person name="Henrissat B."/>
            <person name="Kuo A."/>
            <person name="Liang C."/>
            <person name="Lipzen A."/>
            <person name="Lutzoni F."/>
            <person name="Magnuson J."/>
            <person name="Mondo S."/>
            <person name="Nolan M."/>
            <person name="Ohm R."/>
            <person name="Pangilinan J."/>
            <person name="Park H.-J."/>
            <person name="Ramirez L."/>
            <person name="Alfaro M."/>
            <person name="Sun H."/>
            <person name="Tritt A."/>
            <person name="Yoshinaga Y."/>
            <person name="Zwiers L.-H."/>
            <person name="Turgeon B.G."/>
            <person name="Goodwin S.B."/>
            <person name="Spatafora J.W."/>
            <person name="Crous P.W."/>
            <person name="Grigoriev I.V."/>
        </authorList>
    </citation>
    <scope>NUCLEOTIDE SEQUENCE</scope>
    <source>
        <strain evidence="1">CBS 394.84</strain>
    </source>
</reference>
<name>A0A9P4GM87_9PLEO</name>
<dbReference type="AlphaFoldDB" id="A0A9P4GM87"/>
<dbReference type="GeneID" id="63855838"/>
<dbReference type="RefSeq" id="XP_040790342.1">
    <property type="nucleotide sequence ID" value="XM_040938582.1"/>
</dbReference>
<keyword evidence="2" id="KW-1185">Reference proteome</keyword>
<sequence length="177" mass="19643">MPGQRGTARIQLGHAFCTLLGGRISTMHPSSTPAHFVSESSVFGDTLSSKCYNRDDGSIRRHARSTVLIWHTILPPCSRVFKPSYPVSPRNRVEIDDAYFGIEEGHSSSISWMAEAQYGPLLTAALAFAITRLRARVVALSVPMCRPGERVGYYVHAPLKRTTLPRRVGAKIHYHLL</sequence>
<gene>
    <name evidence="1" type="ORF">K460DRAFT_63916</name>
</gene>
<protein>
    <submittedName>
        <fullName evidence="1">Uncharacterized protein</fullName>
    </submittedName>
</protein>
<dbReference type="Proteomes" id="UP000800039">
    <property type="component" value="Unassembled WGS sequence"/>
</dbReference>
<comment type="caution">
    <text evidence="1">The sequence shown here is derived from an EMBL/GenBank/DDBJ whole genome shotgun (WGS) entry which is preliminary data.</text>
</comment>
<accession>A0A9P4GM87</accession>
<evidence type="ECO:0000313" key="1">
    <source>
        <dbReference type="EMBL" id="KAF1847779.1"/>
    </source>
</evidence>
<organism evidence="1 2">
    <name type="scientific">Cucurbitaria berberidis CBS 394.84</name>
    <dbReference type="NCBI Taxonomy" id="1168544"/>
    <lineage>
        <taxon>Eukaryota</taxon>
        <taxon>Fungi</taxon>
        <taxon>Dikarya</taxon>
        <taxon>Ascomycota</taxon>
        <taxon>Pezizomycotina</taxon>
        <taxon>Dothideomycetes</taxon>
        <taxon>Pleosporomycetidae</taxon>
        <taxon>Pleosporales</taxon>
        <taxon>Pleosporineae</taxon>
        <taxon>Cucurbitariaceae</taxon>
        <taxon>Cucurbitaria</taxon>
    </lineage>
</organism>
<proteinExistence type="predicted"/>
<evidence type="ECO:0000313" key="2">
    <source>
        <dbReference type="Proteomes" id="UP000800039"/>
    </source>
</evidence>